<reference evidence="2 3" key="1">
    <citation type="submission" date="2021-01" db="EMBL/GenBank/DDBJ databases">
        <title>Whole genome shotgun sequence of Actinoplanes couchii NBRC 106145.</title>
        <authorList>
            <person name="Komaki H."/>
            <person name="Tamura T."/>
        </authorList>
    </citation>
    <scope>NUCLEOTIDE SEQUENCE [LARGE SCALE GENOMIC DNA]</scope>
    <source>
        <strain evidence="2 3">NBRC 106145</strain>
    </source>
</reference>
<comment type="caution">
    <text evidence="2">The sequence shown here is derived from an EMBL/GenBank/DDBJ whole genome shotgun (WGS) entry which is preliminary data.</text>
</comment>
<evidence type="ECO:0000313" key="2">
    <source>
        <dbReference type="EMBL" id="GID58484.1"/>
    </source>
</evidence>
<gene>
    <name evidence="2" type="ORF">Aco03nite_068880</name>
</gene>
<feature type="chain" id="PRO_5045709301" evidence="1">
    <location>
        <begin position="24"/>
        <end position="678"/>
    </location>
</feature>
<dbReference type="Proteomes" id="UP000612282">
    <property type="component" value="Unassembled WGS sequence"/>
</dbReference>
<organism evidence="2 3">
    <name type="scientific">Actinoplanes couchii</name>
    <dbReference type="NCBI Taxonomy" id="403638"/>
    <lineage>
        <taxon>Bacteria</taxon>
        <taxon>Bacillati</taxon>
        <taxon>Actinomycetota</taxon>
        <taxon>Actinomycetes</taxon>
        <taxon>Micromonosporales</taxon>
        <taxon>Micromonosporaceae</taxon>
        <taxon>Actinoplanes</taxon>
    </lineage>
</organism>
<keyword evidence="1" id="KW-0732">Signal</keyword>
<feature type="signal peptide" evidence="1">
    <location>
        <begin position="1"/>
        <end position="23"/>
    </location>
</feature>
<name>A0ABQ3XJ09_9ACTN</name>
<evidence type="ECO:0000256" key="1">
    <source>
        <dbReference type="SAM" id="SignalP"/>
    </source>
</evidence>
<dbReference type="RefSeq" id="WP_203802830.1">
    <property type="nucleotide sequence ID" value="NZ_BAAAQE010000010.1"/>
</dbReference>
<evidence type="ECO:0000313" key="3">
    <source>
        <dbReference type="Proteomes" id="UP000612282"/>
    </source>
</evidence>
<keyword evidence="3" id="KW-1185">Reference proteome</keyword>
<proteinExistence type="predicted"/>
<dbReference type="EMBL" id="BOMG01000085">
    <property type="protein sequence ID" value="GID58484.1"/>
    <property type="molecule type" value="Genomic_DNA"/>
</dbReference>
<protein>
    <submittedName>
        <fullName evidence="2">Uncharacterized protein</fullName>
    </submittedName>
</protein>
<sequence length="678" mass="70308">MRLLISMATVTATMTLGTGVALATETRAPIVGSTVYRDAAYEPDLAYNVGVPGRFDLEATAGDAVSFVWRTDDGQSGEVPVGADGRGTVTIAPRRAGVRSLTVHTVGKDGTDHAAYAYEFLVDNGPLVTRDPAGIVYLGSSPTFRMTPRSPGVTEYRIWPRTYNGERPEQAVTVPARADGSAETSWYLGDTDLAALLVQSRDSTGELSVARTVWTGPDEAAPVLTRTGGEDLITPATVTARTGMPGVVAYDVTFDGGTRTVTPDADGSATFTVTPARTGISSLAVTARNAHGLTTARTGQTWGVIDFPRVTSTDFPIGVTGPAGRKAPGTFQVATRRPGTTAFEWSFTGTDWATQPARADGTATITWTPSAVGSHTIQVRSVSADGTRSAVGGGSFSVAVKNGRVVSAVPATVTTGEKRTVTLHGINLHPLDVFEVTAAGRAPVPARIRSVDPDGFWAEAEIDFATVPAGRVSVTVKPYHGTVHSTLDDAITVAPLPALRATKAPAVSGTIKVGQTVKATAGTWSPAATTVRYQWRANGVVIGGATGASYRIAAPLAGKRLTVTVTATRSGHGTASATSAATVAVVKAAAPKAIKKPKVSGVAKVGRKVTVAVGTWTPTPGGYAYEWRLNGKVIKGATARTLKLTASMRGKRLTVTVIAKRAGHLDGRATSVSVPVRR</sequence>
<accession>A0ABQ3XJ09</accession>
<dbReference type="Gene3D" id="2.60.40.2700">
    <property type="match status" value="2"/>
</dbReference>